<dbReference type="Pfam" id="PF01575">
    <property type="entry name" value="MaoC_dehydratas"/>
    <property type="match status" value="1"/>
</dbReference>
<dbReference type="Gene3D" id="3.10.129.10">
    <property type="entry name" value="Hotdog Thioesterase"/>
    <property type="match status" value="1"/>
</dbReference>
<dbReference type="InterPro" id="IPR002539">
    <property type="entry name" value="MaoC-like_dom"/>
</dbReference>
<evidence type="ECO:0000313" key="2">
    <source>
        <dbReference type="EMBL" id="GLQ73676.1"/>
    </source>
</evidence>
<evidence type="ECO:0000259" key="1">
    <source>
        <dbReference type="Pfam" id="PF01575"/>
    </source>
</evidence>
<feature type="domain" description="MaoC-like" evidence="1">
    <location>
        <begin position="60"/>
        <end position="168"/>
    </location>
</feature>
<reference evidence="3" key="1">
    <citation type="journal article" date="2019" name="Int. J. Syst. Evol. Microbiol.">
        <title>The Global Catalogue of Microorganisms (GCM) 10K type strain sequencing project: providing services to taxonomists for standard genome sequencing and annotation.</title>
        <authorList>
            <consortium name="The Broad Institute Genomics Platform"/>
            <consortium name="The Broad Institute Genome Sequencing Center for Infectious Disease"/>
            <person name="Wu L."/>
            <person name="Ma J."/>
        </authorList>
    </citation>
    <scope>NUCLEOTIDE SEQUENCE [LARGE SCALE GENOMIC DNA]</scope>
    <source>
        <strain evidence="3">NBRC 15640</strain>
    </source>
</reference>
<sequence length="201" mass="22930">MLVLILKLDFEYEIKVEVIMERKPTVGVSSRPVKGMPTDHADIPVWNAEDWYYEDFEVGHTIRSLRRTISEGEAMLFNSLVMDLHPYVADDTFAKEEGHFGKRLVAGAQVFSYGLGLVATNCLNSFSYGYDKLRFIKPTFIGDTIYTVRKNLSKEPKYDEMGLVRVSYSVYKGEGELVLYCEHLLTVLYKDNDGKKESAGE</sequence>
<dbReference type="Proteomes" id="UP001156690">
    <property type="component" value="Unassembled WGS sequence"/>
</dbReference>
<proteinExistence type="predicted"/>
<dbReference type="SUPFAM" id="SSF54637">
    <property type="entry name" value="Thioesterase/thiol ester dehydrase-isomerase"/>
    <property type="match status" value="1"/>
</dbReference>
<organism evidence="2 3">
    <name type="scientific">Vibrio penaeicida</name>
    <dbReference type="NCBI Taxonomy" id="104609"/>
    <lineage>
        <taxon>Bacteria</taxon>
        <taxon>Pseudomonadati</taxon>
        <taxon>Pseudomonadota</taxon>
        <taxon>Gammaproteobacteria</taxon>
        <taxon>Vibrionales</taxon>
        <taxon>Vibrionaceae</taxon>
        <taxon>Vibrio</taxon>
    </lineage>
</organism>
<dbReference type="InterPro" id="IPR052342">
    <property type="entry name" value="MCH/BMMD"/>
</dbReference>
<evidence type="ECO:0000313" key="3">
    <source>
        <dbReference type="Proteomes" id="UP001156690"/>
    </source>
</evidence>
<dbReference type="AlphaFoldDB" id="A0AAV5NSR8"/>
<protein>
    <submittedName>
        <fullName evidence="2">Amine oxidase</fullName>
    </submittedName>
</protein>
<dbReference type="InterPro" id="IPR029069">
    <property type="entry name" value="HotDog_dom_sf"/>
</dbReference>
<dbReference type="EMBL" id="BSNX01000037">
    <property type="protein sequence ID" value="GLQ73676.1"/>
    <property type="molecule type" value="Genomic_DNA"/>
</dbReference>
<name>A0AAV5NSR8_9VIBR</name>
<gene>
    <name evidence="2" type="ORF">GCM10007932_30360</name>
</gene>
<comment type="caution">
    <text evidence="2">The sequence shown here is derived from an EMBL/GenBank/DDBJ whole genome shotgun (WGS) entry which is preliminary data.</text>
</comment>
<dbReference type="PANTHER" id="PTHR43664">
    <property type="entry name" value="MONOAMINE OXIDASE-RELATED"/>
    <property type="match status" value="1"/>
</dbReference>
<keyword evidence="3" id="KW-1185">Reference proteome</keyword>
<dbReference type="PANTHER" id="PTHR43664:SF1">
    <property type="entry name" value="BETA-METHYLMALYL-COA DEHYDRATASE"/>
    <property type="match status" value="1"/>
</dbReference>
<accession>A0AAV5NSR8</accession>